<evidence type="ECO:0000313" key="2">
    <source>
        <dbReference type="EMBL" id="MBB4913104.1"/>
    </source>
</evidence>
<proteinExistence type="predicted"/>
<dbReference type="GO" id="GO:0008408">
    <property type="term" value="F:3'-5' exonuclease activity"/>
    <property type="evidence" value="ECO:0007669"/>
    <property type="project" value="TreeGrafter"/>
</dbReference>
<dbReference type="Pfam" id="PF00929">
    <property type="entry name" value="RNase_T"/>
    <property type="match status" value="1"/>
</dbReference>
<feature type="domain" description="Exonuclease" evidence="1">
    <location>
        <begin position="11"/>
        <end position="183"/>
    </location>
</feature>
<keyword evidence="2" id="KW-0808">Transferase</keyword>
<dbReference type="GO" id="GO:0045004">
    <property type="term" value="P:DNA replication proofreading"/>
    <property type="evidence" value="ECO:0007669"/>
    <property type="project" value="TreeGrafter"/>
</dbReference>
<dbReference type="PANTHER" id="PTHR30231">
    <property type="entry name" value="DNA POLYMERASE III SUBUNIT EPSILON"/>
    <property type="match status" value="1"/>
</dbReference>
<dbReference type="GO" id="GO:0005829">
    <property type="term" value="C:cytosol"/>
    <property type="evidence" value="ECO:0007669"/>
    <property type="project" value="TreeGrafter"/>
</dbReference>
<dbReference type="GO" id="GO:0003676">
    <property type="term" value="F:nucleic acid binding"/>
    <property type="evidence" value="ECO:0007669"/>
    <property type="project" value="InterPro"/>
</dbReference>
<dbReference type="RefSeq" id="WP_184711919.1">
    <property type="nucleotide sequence ID" value="NZ_JACHJP010000001.1"/>
</dbReference>
<sequence length="218" mass="23587">MHDQPWTAVPRLVAFDMEGTGGQDREREAVLEVAVVPLDGGCPALSDAYHSVVNPGRYIPPHRWISPGLTNDLLGLAPPLEHVQPELATRLDGAVVVGHNVRVDARLLELRCPGIHVARLIDTLKLARLVHPHNRRLGLTALLDHYELTEEVSELTGSVPHRALWDAVGAALLLGSLLRDIPGGADYTFAQLSAAAGLPDTAGAEESRSHEDDRSQLF</sequence>
<organism evidence="2 3">
    <name type="scientific">Streptosporangium saharense</name>
    <dbReference type="NCBI Taxonomy" id="1706840"/>
    <lineage>
        <taxon>Bacteria</taxon>
        <taxon>Bacillati</taxon>
        <taxon>Actinomycetota</taxon>
        <taxon>Actinomycetes</taxon>
        <taxon>Streptosporangiales</taxon>
        <taxon>Streptosporangiaceae</taxon>
        <taxon>Streptosporangium</taxon>
    </lineage>
</organism>
<dbReference type="GO" id="GO:0003887">
    <property type="term" value="F:DNA-directed DNA polymerase activity"/>
    <property type="evidence" value="ECO:0007669"/>
    <property type="project" value="UniProtKB-EC"/>
</dbReference>
<dbReference type="CDD" id="cd06127">
    <property type="entry name" value="DEDDh"/>
    <property type="match status" value="1"/>
</dbReference>
<dbReference type="SMART" id="SM00479">
    <property type="entry name" value="EXOIII"/>
    <property type="match status" value="1"/>
</dbReference>
<dbReference type="InterPro" id="IPR013520">
    <property type="entry name" value="Ribonucl_H"/>
</dbReference>
<dbReference type="Proteomes" id="UP000552644">
    <property type="component" value="Unassembled WGS sequence"/>
</dbReference>
<dbReference type="PANTHER" id="PTHR30231:SF41">
    <property type="entry name" value="DNA POLYMERASE III SUBUNIT EPSILON"/>
    <property type="match status" value="1"/>
</dbReference>
<keyword evidence="2" id="KW-0378">Hydrolase</keyword>
<evidence type="ECO:0000259" key="1">
    <source>
        <dbReference type="SMART" id="SM00479"/>
    </source>
</evidence>
<dbReference type="SUPFAM" id="SSF53098">
    <property type="entry name" value="Ribonuclease H-like"/>
    <property type="match status" value="1"/>
</dbReference>
<dbReference type="EMBL" id="JACHJP010000001">
    <property type="protein sequence ID" value="MBB4913104.1"/>
    <property type="molecule type" value="Genomic_DNA"/>
</dbReference>
<dbReference type="InterPro" id="IPR036397">
    <property type="entry name" value="RNaseH_sf"/>
</dbReference>
<keyword evidence="3" id="KW-1185">Reference proteome</keyword>
<accession>A0A7W7QGH9</accession>
<evidence type="ECO:0000313" key="3">
    <source>
        <dbReference type="Proteomes" id="UP000552644"/>
    </source>
</evidence>
<keyword evidence="2" id="KW-0548">Nucleotidyltransferase</keyword>
<comment type="caution">
    <text evidence="2">The sequence shown here is derived from an EMBL/GenBank/DDBJ whole genome shotgun (WGS) entry which is preliminary data.</text>
</comment>
<reference evidence="2 3" key="1">
    <citation type="submission" date="2020-08" db="EMBL/GenBank/DDBJ databases">
        <title>Genomic Encyclopedia of Type Strains, Phase III (KMG-III): the genomes of soil and plant-associated and newly described type strains.</title>
        <authorList>
            <person name="Whitman W."/>
        </authorList>
    </citation>
    <scope>NUCLEOTIDE SEQUENCE [LARGE SCALE GENOMIC DNA]</scope>
    <source>
        <strain evidence="2 3">CECT 8840</strain>
    </source>
</reference>
<dbReference type="Gene3D" id="3.30.420.10">
    <property type="entry name" value="Ribonuclease H-like superfamily/Ribonuclease H"/>
    <property type="match status" value="1"/>
</dbReference>
<dbReference type="InterPro" id="IPR012337">
    <property type="entry name" value="RNaseH-like_sf"/>
</dbReference>
<name>A0A7W7QGH9_9ACTN</name>
<dbReference type="EC" id="2.7.7.7" evidence="2"/>
<gene>
    <name evidence="2" type="ORF">FHS44_000176</name>
</gene>
<dbReference type="EC" id="3.1.11.-" evidence="2"/>
<protein>
    <submittedName>
        <fullName evidence="2">DNA polymerase-3 subunit epsilon/exodeoxyribonuclease X</fullName>
        <ecNumber evidence="2">2.7.7.7</ecNumber>
        <ecNumber evidence="2">3.1.11.-</ecNumber>
    </submittedName>
</protein>
<dbReference type="AlphaFoldDB" id="A0A7W7QGH9"/>